<proteinExistence type="predicted"/>
<evidence type="ECO:0000313" key="2">
    <source>
        <dbReference type="EMBL" id="TAJ44024.1"/>
    </source>
</evidence>
<accession>A0A483CTJ7</accession>
<gene>
    <name evidence="2" type="ORF">CUJ86_08250</name>
</gene>
<comment type="caution">
    <text evidence="2">The sequence shown here is derived from an EMBL/GenBank/DDBJ whole genome shotgun (WGS) entry which is preliminary data.</text>
</comment>
<evidence type="ECO:0000256" key="1">
    <source>
        <dbReference type="SAM" id="MobiDB-lite"/>
    </source>
</evidence>
<name>A0A483CTJ7_9EURY</name>
<dbReference type="EMBL" id="PGCL01000003">
    <property type="protein sequence ID" value="TAJ44024.1"/>
    <property type="molecule type" value="Genomic_DNA"/>
</dbReference>
<evidence type="ECO:0000313" key="3">
    <source>
        <dbReference type="Proteomes" id="UP000292580"/>
    </source>
</evidence>
<protein>
    <submittedName>
        <fullName evidence="2">Uncharacterized protein</fullName>
    </submittedName>
</protein>
<sequence>MVAGCSDSSESDAVPTTTTAPQETENGGDGETAPSSVSAVHYTELMAFLPSATANWVEGEKTGMMMASGGQQWSWAEATYTQTTNPDVEVTVIIQDTAGMKEGYWAIWDTATMVETPEFSWKSTSVEGYPAWEFTDKIDEEYILYVGIDDRFIVYIDVANGKKDILTVFSNMIDYGGIAAL</sequence>
<feature type="region of interest" description="Disordered" evidence="1">
    <location>
        <begin position="1"/>
        <end position="35"/>
    </location>
</feature>
<dbReference type="Proteomes" id="UP000292580">
    <property type="component" value="Unassembled WGS sequence"/>
</dbReference>
<keyword evidence="3" id="KW-1185">Reference proteome</keyword>
<reference evidence="2 3" key="1">
    <citation type="submission" date="2017-11" db="EMBL/GenBank/DDBJ databases">
        <title>Isolation and Characterization of Methanofollis Species from Methane Seep Offshore SW Taiwan.</title>
        <authorList>
            <person name="Teng N.-H."/>
            <person name="Lai M.-C."/>
            <person name="Chen S.-C."/>
        </authorList>
    </citation>
    <scope>NUCLEOTIDE SEQUENCE [LARGE SCALE GENOMIC DNA]</scope>
    <source>
        <strain evidence="2 3">FWC-SCC2</strain>
    </source>
</reference>
<feature type="compositionally biased region" description="Polar residues" evidence="1">
    <location>
        <begin position="14"/>
        <end position="25"/>
    </location>
</feature>
<dbReference type="AlphaFoldDB" id="A0A483CTJ7"/>
<organism evidence="2 3">
    <name type="scientific">Methanofollis fontis</name>
    <dbReference type="NCBI Taxonomy" id="2052832"/>
    <lineage>
        <taxon>Archaea</taxon>
        <taxon>Methanobacteriati</taxon>
        <taxon>Methanobacteriota</taxon>
        <taxon>Stenosarchaea group</taxon>
        <taxon>Methanomicrobia</taxon>
        <taxon>Methanomicrobiales</taxon>
        <taxon>Methanomicrobiaceae</taxon>
        <taxon>Methanofollis</taxon>
    </lineage>
</organism>